<dbReference type="SUPFAM" id="SSF160631">
    <property type="entry name" value="SMI1/KNR4-like"/>
    <property type="match status" value="1"/>
</dbReference>
<evidence type="ECO:0000313" key="1">
    <source>
        <dbReference type="EMBL" id="KAB2383438.1"/>
    </source>
</evidence>
<organism evidence="1 2">
    <name type="scientific">Actinomadura montaniterrae</name>
    <dbReference type="NCBI Taxonomy" id="1803903"/>
    <lineage>
        <taxon>Bacteria</taxon>
        <taxon>Bacillati</taxon>
        <taxon>Actinomycetota</taxon>
        <taxon>Actinomycetes</taxon>
        <taxon>Streptosporangiales</taxon>
        <taxon>Thermomonosporaceae</taxon>
        <taxon>Actinomadura</taxon>
    </lineage>
</organism>
<sequence>MPDPFDLAGEVAAACRDRARAWRFLRGFAAAWSTPVTDHDGWRQDDLAAAEQRLGVRLPDALKEVLALLGRRADLTSNQDCLLRPDQLHYDDTGRALVWRQENQGVADWGIPVEDLRLPDPPVVFRLDGTYSAPEPWRPFLGRLSVACVEMVLYEALFGSDGDDHDNREAEDADLGVLERRYSRLALPDYPMWAAPDGPPVRWFYGRDALICDHARAWLWVRTRTPEALRAVRETLPGDWNMQP</sequence>
<dbReference type="AlphaFoldDB" id="A0A6L3VVR2"/>
<dbReference type="OrthoDB" id="3698952at2"/>
<dbReference type="Proteomes" id="UP000483004">
    <property type="component" value="Unassembled WGS sequence"/>
</dbReference>
<keyword evidence="2" id="KW-1185">Reference proteome</keyword>
<reference evidence="1 2" key="1">
    <citation type="submission" date="2019-09" db="EMBL/GenBank/DDBJ databases">
        <title>Actinomadura physcomitrii sp. nov., a novel actinomycete isolated from moss [Physcomitrium sphaericum (Ludw) Fuernr].</title>
        <authorList>
            <person name="Liu C."/>
            <person name="Zhuang X."/>
        </authorList>
    </citation>
    <scope>NUCLEOTIDE SEQUENCE [LARGE SCALE GENOMIC DNA]</scope>
    <source>
        <strain evidence="1 2">CYP1-1B</strain>
    </source>
</reference>
<name>A0A6L3VVR2_9ACTN</name>
<dbReference type="EMBL" id="WBMR01000026">
    <property type="protein sequence ID" value="KAB2383438.1"/>
    <property type="molecule type" value="Genomic_DNA"/>
</dbReference>
<evidence type="ECO:0000313" key="2">
    <source>
        <dbReference type="Proteomes" id="UP000483004"/>
    </source>
</evidence>
<accession>A0A6L3VVR2</accession>
<dbReference type="InterPro" id="IPR037883">
    <property type="entry name" value="Knr4/Smi1-like_sf"/>
</dbReference>
<protein>
    <submittedName>
        <fullName evidence="1">SMI1/KNR4 family protein</fullName>
    </submittedName>
</protein>
<proteinExistence type="predicted"/>
<gene>
    <name evidence="1" type="ORF">F9B16_12335</name>
</gene>
<comment type="caution">
    <text evidence="1">The sequence shown here is derived from an EMBL/GenBank/DDBJ whole genome shotgun (WGS) entry which is preliminary data.</text>
</comment>
<dbReference type="RefSeq" id="WP_151540167.1">
    <property type="nucleotide sequence ID" value="NZ_WBMR01000026.1"/>
</dbReference>